<evidence type="ECO:0000313" key="2">
    <source>
        <dbReference type="Proteomes" id="UP000499080"/>
    </source>
</evidence>
<reference evidence="1 2" key="1">
    <citation type="journal article" date="2019" name="Sci. Rep.">
        <title>Orb-weaving spider Araneus ventricosus genome elucidates the spidroin gene catalogue.</title>
        <authorList>
            <person name="Kono N."/>
            <person name="Nakamura H."/>
            <person name="Ohtoshi R."/>
            <person name="Moran D.A.P."/>
            <person name="Shinohara A."/>
            <person name="Yoshida Y."/>
            <person name="Fujiwara M."/>
            <person name="Mori M."/>
            <person name="Tomita M."/>
            <person name="Arakawa K."/>
        </authorList>
    </citation>
    <scope>NUCLEOTIDE SEQUENCE [LARGE SCALE GENOMIC DNA]</scope>
</reference>
<dbReference type="AlphaFoldDB" id="A0A4Y2BBM5"/>
<dbReference type="OrthoDB" id="125347at2759"/>
<gene>
    <name evidence="1" type="ORF">AVEN_195675_1</name>
</gene>
<proteinExistence type="predicted"/>
<keyword evidence="2" id="KW-1185">Reference proteome</keyword>
<dbReference type="Proteomes" id="UP000499080">
    <property type="component" value="Unassembled WGS sequence"/>
</dbReference>
<comment type="caution">
    <text evidence="1">The sequence shown here is derived from an EMBL/GenBank/DDBJ whole genome shotgun (WGS) entry which is preliminary data.</text>
</comment>
<dbReference type="EMBL" id="BGPR01000061">
    <property type="protein sequence ID" value="GBL88696.1"/>
    <property type="molecule type" value="Genomic_DNA"/>
</dbReference>
<accession>A0A4Y2BBM5</accession>
<sequence length="178" mass="20141">MGSKIPHVLSMSGDASDGSLLSKGIDRLVSPLNALSARNQVKRVKSLSFSLRDIDSHTNHAIRSIPTYDPTLPIKKQRPRTLLITGQQESLGYQEFDQENIQDWLEHDVDHTDYFLPDDEIIANVIDDQTTCDDEGKSNINVCAKKGPFNEEAIHCLETIMKWLKQQEQFDTVFILSN</sequence>
<protein>
    <submittedName>
        <fullName evidence="1">Uncharacterized protein</fullName>
    </submittedName>
</protein>
<evidence type="ECO:0000313" key="1">
    <source>
        <dbReference type="EMBL" id="GBL88696.1"/>
    </source>
</evidence>
<organism evidence="1 2">
    <name type="scientific">Araneus ventricosus</name>
    <name type="common">Orbweaver spider</name>
    <name type="synonym">Epeira ventricosa</name>
    <dbReference type="NCBI Taxonomy" id="182803"/>
    <lineage>
        <taxon>Eukaryota</taxon>
        <taxon>Metazoa</taxon>
        <taxon>Ecdysozoa</taxon>
        <taxon>Arthropoda</taxon>
        <taxon>Chelicerata</taxon>
        <taxon>Arachnida</taxon>
        <taxon>Araneae</taxon>
        <taxon>Araneomorphae</taxon>
        <taxon>Entelegynae</taxon>
        <taxon>Araneoidea</taxon>
        <taxon>Araneidae</taxon>
        <taxon>Araneus</taxon>
    </lineage>
</organism>
<name>A0A4Y2BBM5_ARAVE</name>